<evidence type="ECO:0000313" key="2">
    <source>
        <dbReference type="EMBL" id="ACK64875.1"/>
    </source>
</evidence>
<protein>
    <submittedName>
        <fullName evidence="2">Uncharacterized protein</fullName>
    </submittedName>
</protein>
<dbReference type="EMBL" id="CP001287">
    <property type="protein sequence ID" value="ACK64875.1"/>
    <property type="molecule type" value="Genomic_DNA"/>
</dbReference>
<evidence type="ECO:0000313" key="3">
    <source>
        <dbReference type="Proteomes" id="UP000008204"/>
    </source>
</evidence>
<gene>
    <name evidence="2" type="ordered locus">PCC8801_0793</name>
</gene>
<keyword evidence="1" id="KW-0812">Transmembrane</keyword>
<evidence type="ECO:0000256" key="1">
    <source>
        <dbReference type="SAM" id="Phobius"/>
    </source>
</evidence>
<dbReference type="eggNOG" id="ENOG5030MEA">
    <property type="taxonomic scope" value="Bacteria"/>
</dbReference>
<dbReference type="AlphaFoldDB" id="B7JYK5"/>
<sequence>MSKSTRFLLSSFAIPFIISLVITLTVYILRGMRILGFLPGGVVLILIAVSIILGILYTRQATRRF</sequence>
<dbReference type="STRING" id="41431.PCC8801_0793"/>
<feature type="transmembrane region" description="Helical" evidence="1">
    <location>
        <begin position="7"/>
        <end position="28"/>
    </location>
</feature>
<keyword evidence="1" id="KW-0472">Membrane</keyword>
<keyword evidence="3" id="KW-1185">Reference proteome</keyword>
<dbReference type="RefSeq" id="WP_012594151.1">
    <property type="nucleotide sequence ID" value="NC_011726.1"/>
</dbReference>
<feature type="transmembrane region" description="Helical" evidence="1">
    <location>
        <begin position="34"/>
        <end position="57"/>
    </location>
</feature>
<keyword evidence="1" id="KW-1133">Transmembrane helix</keyword>
<accession>B7JYK5</accession>
<dbReference type="KEGG" id="cyp:PCC8801_0793"/>
<dbReference type="Proteomes" id="UP000008204">
    <property type="component" value="Chromosome"/>
</dbReference>
<dbReference type="HOGENOM" id="CLU_200938_1_0_3"/>
<name>B7JYK5_RIPO1</name>
<organism evidence="2 3">
    <name type="scientific">Rippkaea orientalis (strain PCC 8801 / RF-1)</name>
    <name type="common">Cyanothece sp. (strain PCC 8801)</name>
    <dbReference type="NCBI Taxonomy" id="41431"/>
    <lineage>
        <taxon>Bacteria</taxon>
        <taxon>Bacillati</taxon>
        <taxon>Cyanobacteriota</taxon>
        <taxon>Cyanophyceae</taxon>
        <taxon>Oscillatoriophycideae</taxon>
        <taxon>Chroococcales</taxon>
        <taxon>Aphanothecaceae</taxon>
        <taxon>Rippkaea</taxon>
        <taxon>Rippkaea orientalis</taxon>
    </lineage>
</organism>
<reference evidence="3" key="1">
    <citation type="journal article" date="2011" name="MBio">
        <title>Novel metabolic attributes of the genus Cyanothece, comprising a group of unicellular nitrogen-fixing Cyanobacteria.</title>
        <authorList>
            <person name="Bandyopadhyay A."/>
            <person name="Elvitigala T."/>
            <person name="Welsh E."/>
            <person name="Stockel J."/>
            <person name="Liberton M."/>
            <person name="Min H."/>
            <person name="Sherman L.A."/>
            <person name="Pakrasi H.B."/>
        </authorList>
    </citation>
    <scope>NUCLEOTIDE SEQUENCE [LARGE SCALE GENOMIC DNA]</scope>
    <source>
        <strain evidence="3">PCC 8801</strain>
    </source>
</reference>
<dbReference type="OrthoDB" id="468406at2"/>
<proteinExistence type="predicted"/>